<evidence type="ECO:0000313" key="2">
    <source>
        <dbReference type="EMBL" id="KIL56360.1"/>
    </source>
</evidence>
<gene>
    <name evidence="2" type="ORF">M378DRAFT_524564</name>
</gene>
<feature type="chain" id="PRO_5002171642" description="Secreted protein" evidence="1">
    <location>
        <begin position="18"/>
        <end position="151"/>
    </location>
</feature>
<reference evidence="2 3" key="1">
    <citation type="submission" date="2014-04" db="EMBL/GenBank/DDBJ databases">
        <title>Evolutionary Origins and Diversification of the Mycorrhizal Mutualists.</title>
        <authorList>
            <consortium name="DOE Joint Genome Institute"/>
            <consortium name="Mycorrhizal Genomics Consortium"/>
            <person name="Kohler A."/>
            <person name="Kuo A."/>
            <person name="Nagy L.G."/>
            <person name="Floudas D."/>
            <person name="Copeland A."/>
            <person name="Barry K.W."/>
            <person name="Cichocki N."/>
            <person name="Veneault-Fourrey C."/>
            <person name="LaButti K."/>
            <person name="Lindquist E.A."/>
            <person name="Lipzen A."/>
            <person name="Lundell T."/>
            <person name="Morin E."/>
            <person name="Murat C."/>
            <person name="Riley R."/>
            <person name="Ohm R."/>
            <person name="Sun H."/>
            <person name="Tunlid A."/>
            <person name="Henrissat B."/>
            <person name="Grigoriev I.V."/>
            <person name="Hibbett D.S."/>
            <person name="Martin F."/>
        </authorList>
    </citation>
    <scope>NUCLEOTIDE SEQUENCE [LARGE SCALE GENOMIC DNA]</scope>
    <source>
        <strain evidence="2 3">Koide BX008</strain>
    </source>
</reference>
<evidence type="ECO:0000256" key="1">
    <source>
        <dbReference type="SAM" id="SignalP"/>
    </source>
</evidence>
<evidence type="ECO:0008006" key="4">
    <source>
        <dbReference type="Google" id="ProtNLM"/>
    </source>
</evidence>
<dbReference type="HOGENOM" id="CLU_1730955_0_0_1"/>
<dbReference type="AlphaFoldDB" id="A0A0C2S145"/>
<organism evidence="2 3">
    <name type="scientific">Amanita muscaria (strain Koide BX008)</name>
    <dbReference type="NCBI Taxonomy" id="946122"/>
    <lineage>
        <taxon>Eukaryota</taxon>
        <taxon>Fungi</taxon>
        <taxon>Dikarya</taxon>
        <taxon>Basidiomycota</taxon>
        <taxon>Agaricomycotina</taxon>
        <taxon>Agaricomycetes</taxon>
        <taxon>Agaricomycetidae</taxon>
        <taxon>Agaricales</taxon>
        <taxon>Pluteineae</taxon>
        <taxon>Amanitaceae</taxon>
        <taxon>Amanita</taxon>
    </lineage>
</organism>
<accession>A0A0C2S145</accession>
<feature type="signal peptide" evidence="1">
    <location>
        <begin position="1"/>
        <end position="17"/>
    </location>
</feature>
<sequence>MARFQLALDVLLRLLDAGAVEDEKNVGGRVLFSWQLPRYLYPYFQSCIDVVMDVDSCHPRLRCLSIGRFSLLAPRPTLKSHTLYFEFSTILLKRPTEHCCTPTLKHSFAYTRPSFDLIEGHLIRLIYFIILIQTRNRVQIPFPIHRRFQCH</sequence>
<name>A0A0C2S145_AMAMK</name>
<dbReference type="InParanoid" id="A0A0C2S145"/>
<keyword evidence="1" id="KW-0732">Signal</keyword>
<proteinExistence type="predicted"/>
<dbReference type="Proteomes" id="UP000054549">
    <property type="component" value="Unassembled WGS sequence"/>
</dbReference>
<dbReference type="EMBL" id="KN818427">
    <property type="protein sequence ID" value="KIL56360.1"/>
    <property type="molecule type" value="Genomic_DNA"/>
</dbReference>
<protein>
    <recommendedName>
        <fullName evidence="4">Secreted protein</fullName>
    </recommendedName>
</protein>
<keyword evidence="3" id="KW-1185">Reference proteome</keyword>
<evidence type="ECO:0000313" key="3">
    <source>
        <dbReference type="Proteomes" id="UP000054549"/>
    </source>
</evidence>